<comment type="subunit">
    <text evidence="8">Part of the signal recognition particle protein translocation system, which is composed of SRP and FtsY.</text>
</comment>
<dbReference type="InterPro" id="IPR000897">
    <property type="entry name" value="SRP54_GTPase_dom"/>
</dbReference>
<dbReference type="Pfam" id="PF02881">
    <property type="entry name" value="SRP54_N"/>
    <property type="match status" value="1"/>
</dbReference>
<keyword evidence="1 8" id="KW-1003">Cell membrane</keyword>
<protein>
    <recommendedName>
        <fullName evidence="8">Signal recognition particle receptor FtsY</fullName>
        <shortName evidence="8">SRP receptor</shortName>
        <ecNumber evidence="8">3.6.5.4</ecNumber>
    </recommendedName>
</protein>
<dbReference type="GO" id="GO:0006614">
    <property type="term" value="P:SRP-dependent cotranslational protein targeting to membrane"/>
    <property type="evidence" value="ECO:0007669"/>
    <property type="project" value="InterPro"/>
</dbReference>
<feature type="compositionally biased region" description="Basic and acidic residues" evidence="9">
    <location>
        <begin position="19"/>
        <end position="31"/>
    </location>
</feature>
<gene>
    <name evidence="8 11" type="primary">ftsY</name>
    <name evidence="11" type="ORF">HA254_03325</name>
</gene>
<accession>A0A7J4IZJ0</accession>
<feature type="binding site" evidence="8">
    <location>
        <begin position="388"/>
        <end position="392"/>
    </location>
    <ligand>
        <name>GTP</name>
        <dbReference type="ChEBI" id="CHEBI:37565"/>
    </ligand>
</feature>
<dbReference type="HAMAP" id="MF_00920">
    <property type="entry name" value="FtsY"/>
    <property type="match status" value="1"/>
</dbReference>
<dbReference type="InterPro" id="IPR036225">
    <property type="entry name" value="SRP/SRP_N"/>
</dbReference>
<dbReference type="PROSITE" id="PS00300">
    <property type="entry name" value="SRP54"/>
    <property type="match status" value="1"/>
</dbReference>
<evidence type="ECO:0000256" key="8">
    <source>
        <dbReference type="HAMAP-Rule" id="MF_00920"/>
    </source>
</evidence>
<evidence type="ECO:0000256" key="1">
    <source>
        <dbReference type="ARBA" id="ARBA00022475"/>
    </source>
</evidence>
<feature type="region of interest" description="Disordered" evidence="9">
    <location>
        <begin position="19"/>
        <end position="178"/>
    </location>
</feature>
<dbReference type="InterPro" id="IPR027417">
    <property type="entry name" value="P-loop_NTPase"/>
</dbReference>
<dbReference type="PANTHER" id="PTHR43134:SF1">
    <property type="entry name" value="SIGNAL RECOGNITION PARTICLE RECEPTOR SUBUNIT ALPHA"/>
    <property type="match status" value="1"/>
</dbReference>
<feature type="domain" description="SRP54-type proteins GTP-binding" evidence="10">
    <location>
        <begin position="467"/>
        <end position="480"/>
    </location>
</feature>
<comment type="caution">
    <text evidence="11">The sequence shown here is derived from an EMBL/GenBank/DDBJ whole genome shotgun (WGS) entry which is preliminary data.</text>
</comment>
<dbReference type="SMART" id="SM00963">
    <property type="entry name" value="SRP54_N"/>
    <property type="match status" value="1"/>
</dbReference>
<dbReference type="SMART" id="SM00962">
    <property type="entry name" value="SRP54"/>
    <property type="match status" value="1"/>
</dbReference>
<dbReference type="GO" id="GO:0005525">
    <property type="term" value="F:GTP binding"/>
    <property type="evidence" value="ECO:0007669"/>
    <property type="project" value="UniProtKB-UniRule"/>
</dbReference>
<organism evidence="11 12">
    <name type="scientific">Candidatus Iainarchaeum sp</name>
    <dbReference type="NCBI Taxonomy" id="3101447"/>
    <lineage>
        <taxon>Archaea</taxon>
        <taxon>Candidatus Iainarchaeota</taxon>
        <taxon>Candidatus Iainarchaeia</taxon>
        <taxon>Candidatus Iainarchaeales</taxon>
        <taxon>Candidatus Iainarchaeaceae</taxon>
        <taxon>Candidatus Iainarchaeum</taxon>
    </lineage>
</organism>
<comment type="catalytic activity">
    <reaction evidence="8">
        <text>GTP + H2O = GDP + phosphate + H(+)</text>
        <dbReference type="Rhea" id="RHEA:19669"/>
        <dbReference type="ChEBI" id="CHEBI:15377"/>
        <dbReference type="ChEBI" id="CHEBI:15378"/>
        <dbReference type="ChEBI" id="CHEBI:37565"/>
        <dbReference type="ChEBI" id="CHEBI:43474"/>
        <dbReference type="ChEBI" id="CHEBI:58189"/>
        <dbReference type="EC" id="3.6.5.4"/>
    </reaction>
</comment>
<dbReference type="InterPro" id="IPR042101">
    <property type="entry name" value="SRP54_N_sf"/>
</dbReference>
<dbReference type="SUPFAM" id="SSF52540">
    <property type="entry name" value="P-loop containing nucleoside triphosphate hydrolases"/>
    <property type="match status" value="1"/>
</dbReference>
<evidence type="ECO:0000256" key="3">
    <source>
        <dbReference type="ARBA" id="ARBA00022741"/>
    </source>
</evidence>
<feature type="binding site" evidence="8">
    <location>
        <begin position="446"/>
        <end position="449"/>
    </location>
    <ligand>
        <name>GTP</name>
        <dbReference type="ChEBI" id="CHEBI:37565"/>
    </ligand>
</feature>
<dbReference type="Gene3D" id="3.40.50.300">
    <property type="entry name" value="P-loop containing nucleotide triphosphate hydrolases"/>
    <property type="match status" value="1"/>
</dbReference>
<dbReference type="InterPro" id="IPR003593">
    <property type="entry name" value="AAA+_ATPase"/>
</dbReference>
<evidence type="ECO:0000256" key="2">
    <source>
        <dbReference type="ARBA" id="ARBA00022490"/>
    </source>
</evidence>
<evidence type="ECO:0000256" key="4">
    <source>
        <dbReference type="ARBA" id="ARBA00022801"/>
    </source>
</evidence>
<comment type="similarity">
    <text evidence="8">Belongs to the GTP-binding SRP family. FtsY subfamily.</text>
</comment>
<feature type="compositionally biased region" description="Low complexity" evidence="9">
    <location>
        <begin position="129"/>
        <end position="142"/>
    </location>
</feature>
<dbReference type="Proteomes" id="UP000565078">
    <property type="component" value="Unassembled WGS sequence"/>
</dbReference>
<keyword evidence="6 8" id="KW-0472">Membrane</keyword>
<keyword evidence="7 8" id="KW-0675">Receptor</keyword>
<feature type="compositionally biased region" description="Basic and acidic residues" evidence="9">
    <location>
        <begin position="149"/>
        <end position="166"/>
    </location>
</feature>
<evidence type="ECO:0000256" key="9">
    <source>
        <dbReference type="SAM" id="MobiDB-lite"/>
    </source>
</evidence>
<dbReference type="Gene3D" id="1.20.120.140">
    <property type="entry name" value="Signal recognition particle SRP54, nucleotide-binding domain"/>
    <property type="match status" value="1"/>
</dbReference>
<evidence type="ECO:0000256" key="5">
    <source>
        <dbReference type="ARBA" id="ARBA00023134"/>
    </source>
</evidence>
<dbReference type="InterPro" id="IPR004390">
    <property type="entry name" value="SR_rcpt_FtsY"/>
</dbReference>
<keyword evidence="4 8" id="KW-0378">Hydrolase</keyword>
<evidence type="ECO:0000259" key="10">
    <source>
        <dbReference type="PROSITE" id="PS00300"/>
    </source>
</evidence>
<dbReference type="NCBIfam" id="TIGR00064">
    <property type="entry name" value="ftsY"/>
    <property type="match status" value="1"/>
</dbReference>
<dbReference type="AlphaFoldDB" id="A0A7J4IZJ0"/>
<keyword evidence="5 8" id="KW-0342">GTP-binding</keyword>
<dbReference type="FunFam" id="3.40.50.300:FF:000566">
    <property type="entry name" value="Signal recognition particle receptor subunit alpha"/>
    <property type="match status" value="1"/>
</dbReference>
<dbReference type="PANTHER" id="PTHR43134">
    <property type="entry name" value="SIGNAL RECOGNITION PARTICLE RECEPTOR SUBUNIT ALPHA"/>
    <property type="match status" value="1"/>
</dbReference>
<dbReference type="EMBL" id="DUGC01000053">
    <property type="protein sequence ID" value="HIH09679.1"/>
    <property type="molecule type" value="Genomic_DNA"/>
</dbReference>
<keyword evidence="3 8" id="KW-0547">Nucleotide-binding</keyword>
<dbReference type="InterPro" id="IPR013822">
    <property type="entry name" value="Signal_recog_particl_SRP54_hlx"/>
</dbReference>
<keyword evidence="2 8" id="KW-0963">Cytoplasm</keyword>
<name>A0A7J4IZJ0_9ARCH</name>
<dbReference type="SMART" id="SM00382">
    <property type="entry name" value="AAA"/>
    <property type="match status" value="1"/>
</dbReference>
<dbReference type="EC" id="3.6.5.4" evidence="8"/>
<proteinExistence type="inferred from homology"/>
<evidence type="ECO:0000256" key="7">
    <source>
        <dbReference type="ARBA" id="ARBA00023170"/>
    </source>
</evidence>
<evidence type="ECO:0000313" key="11">
    <source>
        <dbReference type="EMBL" id="HIH09679.1"/>
    </source>
</evidence>
<dbReference type="GO" id="GO:0003924">
    <property type="term" value="F:GTPase activity"/>
    <property type="evidence" value="ECO:0007669"/>
    <property type="project" value="UniProtKB-UniRule"/>
</dbReference>
<comment type="function">
    <text evidence="8">Involved in targeting and insertion of nascent membrane proteins into the cytoplasmic membrane. Acts as a receptor for the complex formed by the signal recognition particle (SRP) and the ribosome-nascent chain (RNC).</text>
</comment>
<evidence type="ECO:0000256" key="6">
    <source>
        <dbReference type="ARBA" id="ARBA00023136"/>
    </source>
</evidence>
<dbReference type="SUPFAM" id="SSF47364">
    <property type="entry name" value="Domain of the SRP/SRP receptor G-proteins"/>
    <property type="match status" value="1"/>
</dbReference>
<evidence type="ECO:0000313" key="12">
    <source>
        <dbReference type="Proteomes" id="UP000565078"/>
    </source>
</evidence>
<comment type="subcellular location">
    <subcellularLocation>
        <location evidence="8">Cell membrane</location>
        <topology evidence="8">Peripheral membrane protein</topology>
        <orientation evidence="8">Cytoplasmic side</orientation>
    </subcellularLocation>
    <subcellularLocation>
        <location evidence="8">Cytoplasm</location>
    </subcellularLocation>
</comment>
<sequence length="493" mass="53308">MFDFLKKKISAFTEKVKETLQGKGSEGKPQEDSPQAAEHQVARQKEQNETQTFQESKTEVPEKQILQKAAEKEIPAKKARGEIAENKGEKSGPEKEIQGLKKKGEEKGALGRQKTAPEIKKGIRPPKLPAQATAPLPQAGPANPAQQTRGEEKALAQTGDKPDIERPQTNAQKQHGIDIAGEDRMPIEKIREVRGGEKRELKAKTGILTKLGGILGGKIKISGKDTQEFFDELELSLLESDVELDAAQAIVAELRSRLVGKEIAANGDVSGFLKSEVKASLAAVMGSAHIDLLEIRKKPVKILFLGPNGAGKTTTIAKVANYLMSNGKSVILAAGDTFRAASIEQLETHANALGVKVVKHNYGSDPAAVAFDAVKAAQAKGIDFVLIDTAGRQETNTNLLEELKKIERVIKPDVKIYVGEAYTGQALLQQAGEFDKAIGIDGFVLTKIDTDAKGGTAISLLYALKKPIIFVGTGQRYSDLLEFKPEFIIERVI</sequence>
<feature type="compositionally biased region" description="Basic and acidic residues" evidence="9">
    <location>
        <begin position="69"/>
        <end position="121"/>
    </location>
</feature>
<dbReference type="GO" id="GO:0005737">
    <property type="term" value="C:cytoplasm"/>
    <property type="evidence" value="ECO:0007669"/>
    <property type="project" value="UniProtKB-SubCell"/>
</dbReference>
<dbReference type="Pfam" id="PF00448">
    <property type="entry name" value="SRP54"/>
    <property type="match status" value="1"/>
</dbReference>
<feature type="binding site" evidence="8">
    <location>
        <begin position="306"/>
        <end position="313"/>
    </location>
    <ligand>
        <name>GTP</name>
        <dbReference type="ChEBI" id="CHEBI:37565"/>
    </ligand>
</feature>
<dbReference type="GO" id="GO:0005886">
    <property type="term" value="C:plasma membrane"/>
    <property type="evidence" value="ECO:0007669"/>
    <property type="project" value="UniProtKB-SubCell"/>
</dbReference>
<reference evidence="12" key="1">
    <citation type="journal article" date="2020" name="bioRxiv">
        <title>A rank-normalized archaeal taxonomy based on genome phylogeny resolves widespread incomplete and uneven classifications.</title>
        <authorList>
            <person name="Rinke C."/>
            <person name="Chuvochina M."/>
            <person name="Mussig A.J."/>
            <person name="Chaumeil P.-A."/>
            <person name="Waite D.W."/>
            <person name="Whitman W.B."/>
            <person name="Parks D.H."/>
            <person name="Hugenholtz P."/>
        </authorList>
    </citation>
    <scope>NUCLEOTIDE SEQUENCE [LARGE SCALE GENOMIC DNA]</scope>
</reference>
<dbReference type="GO" id="GO:0005047">
    <property type="term" value="F:signal recognition particle binding"/>
    <property type="evidence" value="ECO:0007669"/>
    <property type="project" value="TreeGrafter"/>
</dbReference>